<dbReference type="AlphaFoldDB" id="A0A5C6BLF6"/>
<keyword evidence="2" id="KW-1185">Reference proteome</keyword>
<dbReference type="EMBL" id="SJPP01000001">
    <property type="protein sequence ID" value="TWU12845.1"/>
    <property type="molecule type" value="Genomic_DNA"/>
</dbReference>
<dbReference type="Proteomes" id="UP000320735">
    <property type="component" value="Unassembled WGS sequence"/>
</dbReference>
<protein>
    <submittedName>
        <fullName evidence="1">Uncharacterized protein</fullName>
    </submittedName>
</protein>
<reference evidence="1 2" key="1">
    <citation type="submission" date="2019-02" db="EMBL/GenBank/DDBJ databases">
        <title>Deep-cultivation of Planctomycetes and their phenomic and genomic characterization uncovers novel biology.</title>
        <authorList>
            <person name="Wiegand S."/>
            <person name="Jogler M."/>
            <person name="Boedeker C."/>
            <person name="Pinto D."/>
            <person name="Vollmers J."/>
            <person name="Rivas-Marin E."/>
            <person name="Kohn T."/>
            <person name="Peeters S.H."/>
            <person name="Heuer A."/>
            <person name="Rast P."/>
            <person name="Oberbeckmann S."/>
            <person name="Bunk B."/>
            <person name="Jeske O."/>
            <person name="Meyerdierks A."/>
            <person name="Storesund J.E."/>
            <person name="Kallscheuer N."/>
            <person name="Luecker S."/>
            <person name="Lage O.M."/>
            <person name="Pohl T."/>
            <person name="Merkel B.J."/>
            <person name="Hornburger P."/>
            <person name="Mueller R.-W."/>
            <person name="Bruemmer F."/>
            <person name="Labrenz M."/>
            <person name="Spormann A.M."/>
            <person name="Op Den Camp H."/>
            <person name="Overmann J."/>
            <person name="Amann R."/>
            <person name="Jetten M.S.M."/>
            <person name="Mascher T."/>
            <person name="Medema M.H."/>
            <person name="Devos D.P."/>
            <person name="Kaster A.-K."/>
            <person name="Ovreas L."/>
            <person name="Rohde M."/>
            <person name="Galperin M.Y."/>
            <person name="Jogler C."/>
        </authorList>
    </citation>
    <scope>NUCLEOTIDE SEQUENCE [LARGE SCALE GENOMIC DNA]</scope>
    <source>
        <strain evidence="1 2">CA54</strain>
    </source>
</reference>
<sequence length="239" mass="27882">MAEIAIKVDDFDGYLDGDTLQGFSRLGIRRVHAENICGVGKMRRTREGLLPTNCLLRKYMQRVRQYRFERVSAGVVLRKDLRSRGRDNAEEMPMDVRQYLRRRLRKADNLIFGLTGREFWYGGSWDFSHSAFDGVWGDIETDSNEREADHTEWPFTPADKREHLVVTVDDMSEPERVELQAPQLGAKGQVISKRCNFVRIADDLGLTGQEVDDVRNKTREVDIRRQRQFTRATFLRVRQ</sequence>
<accession>A0A5C6BLF6</accession>
<organism evidence="1 2">
    <name type="scientific">Symmachiella macrocystis</name>
    <dbReference type="NCBI Taxonomy" id="2527985"/>
    <lineage>
        <taxon>Bacteria</taxon>
        <taxon>Pseudomonadati</taxon>
        <taxon>Planctomycetota</taxon>
        <taxon>Planctomycetia</taxon>
        <taxon>Planctomycetales</taxon>
        <taxon>Planctomycetaceae</taxon>
        <taxon>Symmachiella</taxon>
    </lineage>
</organism>
<gene>
    <name evidence="1" type="ORF">CA54_16710</name>
</gene>
<evidence type="ECO:0000313" key="2">
    <source>
        <dbReference type="Proteomes" id="UP000320735"/>
    </source>
</evidence>
<evidence type="ECO:0000313" key="1">
    <source>
        <dbReference type="EMBL" id="TWU12845.1"/>
    </source>
</evidence>
<proteinExistence type="predicted"/>
<name>A0A5C6BLF6_9PLAN</name>
<comment type="caution">
    <text evidence="1">The sequence shown here is derived from an EMBL/GenBank/DDBJ whole genome shotgun (WGS) entry which is preliminary data.</text>
</comment>